<accession>A0ABS5ECH7</accession>
<sequence length="50" mass="5177">MSSFYATDDAIIAAYGRPGLPGEAALDVAIRLADGSTVGSNERLLGQSDY</sequence>
<keyword evidence="2" id="KW-1185">Reference proteome</keyword>
<comment type="caution">
    <text evidence="1">The sequence shown here is derived from an EMBL/GenBank/DDBJ whole genome shotgun (WGS) entry which is preliminary data.</text>
</comment>
<dbReference type="RefSeq" id="WP_211866080.1">
    <property type="nucleotide sequence ID" value="NZ_JAAEDI010000003.1"/>
</dbReference>
<protein>
    <submittedName>
        <fullName evidence="1">Uncharacterized protein</fullName>
    </submittedName>
</protein>
<reference evidence="2" key="1">
    <citation type="journal article" date="2021" name="Syst. Appl. Microbiol.">
        <title>Roseomonas hellenica sp. nov., isolated from roots of wild-growing Alkanna tinctoria.</title>
        <authorList>
            <person name="Rat A."/>
            <person name="Naranjo H.D."/>
            <person name="Lebbe L."/>
            <person name="Cnockaert M."/>
            <person name="Krigas N."/>
            <person name="Grigoriadou K."/>
            <person name="Maloupa E."/>
            <person name="Willems A."/>
        </authorList>
    </citation>
    <scope>NUCLEOTIDE SEQUENCE [LARGE SCALE GENOMIC DNA]</scope>
    <source>
        <strain evidence="2">LMG 31159</strain>
    </source>
</reference>
<evidence type="ECO:0000313" key="2">
    <source>
        <dbReference type="Proteomes" id="UP000698752"/>
    </source>
</evidence>
<proteinExistence type="predicted"/>
<organism evidence="1 2">
    <name type="scientific">Neoroseomonas terrae</name>
    <dbReference type="NCBI Taxonomy" id="424799"/>
    <lineage>
        <taxon>Bacteria</taxon>
        <taxon>Pseudomonadati</taxon>
        <taxon>Pseudomonadota</taxon>
        <taxon>Alphaproteobacteria</taxon>
        <taxon>Acetobacterales</taxon>
        <taxon>Acetobacteraceae</taxon>
        <taxon>Neoroseomonas</taxon>
    </lineage>
</organism>
<dbReference type="Proteomes" id="UP000698752">
    <property type="component" value="Unassembled WGS sequence"/>
</dbReference>
<gene>
    <name evidence="1" type="ORF">GXW78_03505</name>
</gene>
<dbReference type="EMBL" id="JAAEDI010000003">
    <property type="protein sequence ID" value="MBR0648713.1"/>
    <property type="molecule type" value="Genomic_DNA"/>
</dbReference>
<name>A0ABS5ECH7_9PROT</name>
<evidence type="ECO:0000313" key="1">
    <source>
        <dbReference type="EMBL" id="MBR0648713.1"/>
    </source>
</evidence>